<reference evidence="1 2" key="1">
    <citation type="submission" date="2021-02" db="EMBL/GenBank/DDBJ databases">
        <title>Lysobacter arenosi sp. nov., isolated from soil of gangwondo yeongwol, south Korea.</title>
        <authorList>
            <person name="Kim K.R."/>
            <person name="Kim K.H."/>
            <person name="Jeon C.O."/>
        </authorList>
    </citation>
    <scope>NUCLEOTIDE SEQUENCE [LARGE SCALE GENOMIC DNA]</scope>
    <source>
        <strain evidence="1 2">R7</strain>
    </source>
</reference>
<keyword evidence="2" id="KW-1185">Reference proteome</keyword>
<dbReference type="EMBL" id="CP071517">
    <property type="protein sequence ID" value="QSX74684.1"/>
    <property type="molecule type" value="Genomic_DNA"/>
</dbReference>
<protein>
    <submittedName>
        <fullName evidence="1">Uncharacterized protein</fullName>
    </submittedName>
</protein>
<dbReference type="Proteomes" id="UP000663400">
    <property type="component" value="Chromosome"/>
</dbReference>
<proteinExistence type="predicted"/>
<evidence type="ECO:0000313" key="2">
    <source>
        <dbReference type="Proteomes" id="UP000663400"/>
    </source>
</evidence>
<dbReference type="RefSeq" id="WP_200608894.1">
    <property type="nucleotide sequence ID" value="NZ_CP071517.1"/>
</dbReference>
<gene>
    <name evidence="1" type="ORF">HIV01_016170</name>
</gene>
<name>A0ABX7RCJ1_9GAMM</name>
<sequence length="85" mass="9283">MSISESDLVRITQAIPASRVHRCRARTYAQPAAGDLATVVFKYPATGISPQLLMVECTQTDGARRWLADVYAFELEVAHSVTMAA</sequence>
<accession>A0ABX7RCJ1</accession>
<evidence type="ECO:0000313" key="1">
    <source>
        <dbReference type="EMBL" id="QSX74684.1"/>
    </source>
</evidence>
<organism evidence="1 2">
    <name type="scientific">Lysobacter arenosi</name>
    <dbReference type="NCBI Taxonomy" id="2795387"/>
    <lineage>
        <taxon>Bacteria</taxon>
        <taxon>Pseudomonadati</taxon>
        <taxon>Pseudomonadota</taxon>
        <taxon>Gammaproteobacteria</taxon>
        <taxon>Lysobacterales</taxon>
        <taxon>Lysobacteraceae</taxon>
        <taxon>Lysobacter</taxon>
    </lineage>
</organism>